<gene>
    <name evidence="1" type="ORF">ACFQ1S_13630</name>
</gene>
<sequence>MIDALLDDAALMSFEHQERMISVLGEHQWEVTFRPPGLIFIAGRAFECTRFHVLGSAAPGPGSWLWSWANEAAVYPDEVVELAASVRDYGVAHGIAALAEGEVPFGDLPGSPGDPGRVAWFMGELAKAVSGRWTMYTGDLGRGSRIAMLVEHPVFELAEPDAASMSRVVDAVFRLQLPDHRRALHGYAVRRGLAVAADQDHMRMSG</sequence>
<keyword evidence="2" id="KW-1185">Reference proteome</keyword>
<dbReference type="EMBL" id="JBHTIS010000685">
    <property type="protein sequence ID" value="MFD1046519.1"/>
    <property type="molecule type" value="Genomic_DNA"/>
</dbReference>
<accession>A0ABW3MA39</accession>
<dbReference type="InterPro" id="IPR049249">
    <property type="entry name" value="DUF6882"/>
</dbReference>
<name>A0ABW3MA39_9PSEU</name>
<evidence type="ECO:0000313" key="2">
    <source>
        <dbReference type="Proteomes" id="UP001597045"/>
    </source>
</evidence>
<organism evidence="1 2">
    <name type="scientific">Kibdelosporangium lantanae</name>
    <dbReference type="NCBI Taxonomy" id="1497396"/>
    <lineage>
        <taxon>Bacteria</taxon>
        <taxon>Bacillati</taxon>
        <taxon>Actinomycetota</taxon>
        <taxon>Actinomycetes</taxon>
        <taxon>Pseudonocardiales</taxon>
        <taxon>Pseudonocardiaceae</taxon>
        <taxon>Kibdelosporangium</taxon>
    </lineage>
</organism>
<reference evidence="2" key="1">
    <citation type="journal article" date="2019" name="Int. J. Syst. Evol. Microbiol.">
        <title>The Global Catalogue of Microorganisms (GCM) 10K type strain sequencing project: providing services to taxonomists for standard genome sequencing and annotation.</title>
        <authorList>
            <consortium name="The Broad Institute Genomics Platform"/>
            <consortium name="The Broad Institute Genome Sequencing Center for Infectious Disease"/>
            <person name="Wu L."/>
            <person name="Ma J."/>
        </authorList>
    </citation>
    <scope>NUCLEOTIDE SEQUENCE [LARGE SCALE GENOMIC DNA]</scope>
    <source>
        <strain evidence="2">JCM 31486</strain>
    </source>
</reference>
<protein>
    <submittedName>
        <fullName evidence="1">DUF6882 domain-containing protein</fullName>
    </submittedName>
</protein>
<evidence type="ECO:0000313" key="1">
    <source>
        <dbReference type="EMBL" id="MFD1046519.1"/>
    </source>
</evidence>
<dbReference type="Proteomes" id="UP001597045">
    <property type="component" value="Unassembled WGS sequence"/>
</dbReference>
<dbReference type="Pfam" id="PF21813">
    <property type="entry name" value="DUF6882"/>
    <property type="match status" value="1"/>
</dbReference>
<feature type="non-terminal residue" evidence="1">
    <location>
        <position position="206"/>
    </location>
</feature>
<comment type="caution">
    <text evidence="1">The sequence shown here is derived from an EMBL/GenBank/DDBJ whole genome shotgun (WGS) entry which is preliminary data.</text>
</comment>
<proteinExistence type="predicted"/>